<evidence type="ECO:0000313" key="2">
    <source>
        <dbReference type="EMBL" id="CDJ38352.1"/>
    </source>
</evidence>
<dbReference type="Proteomes" id="UP000030747">
    <property type="component" value="Unassembled WGS sequence"/>
</dbReference>
<dbReference type="InterPro" id="IPR017336">
    <property type="entry name" value="Snurportin-1"/>
</dbReference>
<feature type="region of interest" description="Disordered" evidence="1">
    <location>
        <begin position="59"/>
        <end position="80"/>
    </location>
</feature>
<protein>
    <submittedName>
        <fullName evidence="2">Uncharacterized protein</fullName>
    </submittedName>
</protein>
<accession>U6KQ15</accession>
<dbReference type="PANTHER" id="PTHR13403:SF6">
    <property type="entry name" value="SNURPORTIN-1"/>
    <property type="match status" value="1"/>
</dbReference>
<feature type="region of interest" description="Disordered" evidence="1">
    <location>
        <begin position="669"/>
        <end position="694"/>
    </location>
</feature>
<dbReference type="GeneID" id="25254411"/>
<keyword evidence="3" id="KW-1185">Reference proteome</keyword>
<dbReference type="OrthoDB" id="10003593at2759"/>
<evidence type="ECO:0000313" key="3">
    <source>
        <dbReference type="Proteomes" id="UP000030747"/>
    </source>
</evidence>
<gene>
    <name evidence="2" type="ORF">ETH_00026575</name>
</gene>
<reference evidence="2" key="1">
    <citation type="submission" date="2013-10" db="EMBL/GenBank/DDBJ databases">
        <title>Genomic analysis of the causative agents of coccidiosis in chickens.</title>
        <authorList>
            <person name="Reid A.J."/>
            <person name="Blake D."/>
            <person name="Billington K."/>
            <person name="Browne H."/>
            <person name="Dunn M."/>
            <person name="Hung S."/>
            <person name="Kawahara F."/>
            <person name="Miranda-Saavedra D."/>
            <person name="Mourier T."/>
            <person name="Nagra H."/>
            <person name="Otto T.D."/>
            <person name="Rawlings N."/>
            <person name="Sanchez A."/>
            <person name="Sanders M."/>
            <person name="Subramaniam C."/>
            <person name="Tay Y."/>
            <person name="Dear P."/>
            <person name="Doerig C."/>
            <person name="Gruber A."/>
            <person name="Parkinson J."/>
            <person name="Shirley M."/>
            <person name="Wan K.L."/>
            <person name="Berriman M."/>
            <person name="Tomley F."/>
            <person name="Pain A."/>
        </authorList>
    </citation>
    <scope>NUCLEOTIDE SEQUENCE [LARGE SCALE GENOMIC DNA]</scope>
    <source>
        <strain evidence="2">Houghton</strain>
    </source>
</reference>
<evidence type="ECO:0000256" key="1">
    <source>
        <dbReference type="SAM" id="MobiDB-lite"/>
    </source>
</evidence>
<dbReference type="Gene3D" id="3.30.470.30">
    <property type="entry name" value="DNA ligase/mRNA capping enzyme"/>
    <property type="match status" value="2"/>
</dbReference>
<dbReference type="PANTHER" id="PTHR13403">
    <property type="entry name" value="SNURPORTIN1 RNUT1 PROTEIN RNA, U TRANSPORTER 1"/>
    <property type="match status" value="1"/>
</dbReference>
<dbReference type="EMBL" id="HG673835">
    <property type="protein sequence ID" value="CDJ38352.1"/>
    <property type="molecule type" value="Genomic_DNA"/>
</dbReference>
<dbReference type="GO" id="GO:0005737">
    <property type="term" value="C:cytoplasm"/>
    <property type="evidence" value="ECO:0007669"/>
    <property type="project" value="InterPro"/>
</dbReference>
<dbReference type="RefSeq" id="XP_013229190.1">
    <property type="nucleotide sequence ID" value="XM_013373736.1"/>
</dbReference>
<name>U6KQ15_EIMTE</name>
<dbReference type="OMA" id="FECRHFF"/>
<sequence length="724" mass="80205">MQPATPTCLTAEAAAGERALHGDPEVAPTALPADEQDVLVQREHREQGIVISSFTVNGSSSCSKNSSGRRNSGSSSWGSNCPSQVYAIRQASFKSHPTSEEVRRQRLKLNNLLRSEARGELLRQLRAEAERELRQQEELLYLQQHVEDADVAQHRTRAVHGTVRDDRMRASLDNMDSRPLQQLINHPQAIYEAPEELKSGEYMVALRPEGRSCLLLLRNGRGFLFGKNGRPLLRVQCSSKAQVTIGAAGSESISGSATLFSQLVQKREHVHSLPLEKHRLMEELEKEVYSCIHPEEKQRLLLELSRQFDVALYGLVEEATGGAVTEPAGCHSFSRSADLRQVDKLTLGNQQPKDEERHLQQGRRVQQQQELPLMYLPLGILSKGLTLLECILCPYTLANMQYFCRRYGEAEGAAAGAQGAAAFAEGGTVGAEDPLWQVLFVVDVLFLGGLMLGHCEFECRHFFLKSRIDESPGAFAPLQLLPFVDAAASELQCLFSGPFLYPPDGFYFQHKLAPHIGGTNPLALSWRDERIARFPIDEKNEGQQHIDTFLLLLPNGEVQSSEGIVVGVVDPAEFGVEGMKEPCIRHFKVGDLDVQSCRFRWLERAERPRMELDVSRQPPKCPTAAPPDRLHWGSSGDRSIQGDIPFLDKAGDAAAAPVTLPTTAQLTEAAVSGGKDSAKRHRRRPPRAVKERAPDSFAKLADQWLRMQGIHPVTLDVLCSLCPP</sequence>
<dbReference type="AlphaFoldDB" id="U6KQ15"/>
<dbReference type="GO" id="GO:0005634">
    <property type="term" value="C:nucleus"/>
    <property type="evidence" value="ECO:0007669"/>
    <property type="project" value="InterPro"/>
</dbReference>
<feature type="compositionally biased region" description="Basic residues" evidence="1">
    <location>
        <begin position="678"/>
        <end position="687"/>
    </location>
</feature>
<dbReference type="VEuPathDB" id="ToxoDB:ETH2_1341900"/>
<organism evidence="2 3">
    <name type="scientific">Eimeria tenella</name>
    <name type="common">Coccidian parasite</name>
    <dbReference type="NCBI Taxonomy" id="5802"/>
    <lineage>
        <taxon>Eukaryota</taxon>
        <taxon>Sar</taxon>
        <taxon>Alveolata</taxon>
        <taxon>Apicomplexa</taxon>
        <taxon>Conoidasida</taxon>
        <taxon>Coccidia</taxon>
        <taxon>Eucoccidiorida</taxon>
        <taxon>Eimeriorina</taxon>
        <taxon>Eimeriidae</taxon>
        <taxon>Eimeria</taxon>
    </lineage>
</organism>
<reference evidence="2" key="2">
    <citation type="submission" date="2013-10" db="EMBL/GenBank/DDBJ databases">
        <authorList>
            <person name="Aslett M."/>
        </authorList>
    </citation>
    <scope>NUCLEOTIDE SEQUENCE [LARGE SCALE GENOMIC DNA]</scope>
    <source>
        <strain evidence="2">Houghton</strain>
    </source>
</reference>
<feature type="region of interest" description="Disordered" evidence="1">
    <location>
        <begin position="611"/>
        <end position="635"/>
    </location>
</feature>
<dbReference type="GO" id="GO:0061015">
    <property type="term" value="P:snRNA import into nucleus"/>
    <property type="evidence" value="ECO:0007669"/>
    <property type="project" value="InterPro"/>
</dbReference>
<proteinExistence type="predicted"/>
<dbReference type="VEuPathDB" id="ToxoDB:ETH_00026575"/>